<feature type="domain" description="HTH tetR-type" evidence="3">
    <location>
        <begin position="14"/>
        <end position="74"/>
    </location>
</feature>
<dbReference type="GO" id="GO:0003677">
    <property type="term" value="F:DNA binding"/>
    <property type="evidence" value="ECO:0007669"/>
    <property type="project" value="UniProtKB-UniRule"/>
</dbReference>
<dbReference type="PROSITE" id="PS50977">
    <property type="entry name" value="HTH_TETR_2"/>
    <property type="match status" value="1"/>
</dbReference>
<organism evidence="4 5">
    <name type="scientific">Candidatus Sulfuritelmatomonas gaucii</name>
    <dbReference type="NCBI Taxonomy" id="2043161"/>
    <lineage>
        <taxon>Bacteria</taxon>
        <taxon>Pseudomonadati</taxon>
        <taxon>Acidobacteriota</taxon>
        <taxon>Terriglobia</taxon>
        <taxon>Terriglobales</taxon>
        <taxon>Acidobacteriaceae</taxon>
        <taxon>Candidatus Sulfuritelmatomonas</taxon>
    </lineage>
</organism>
<gene>
    <name evidence="4" type="ORF">SBA5_1080001</name>
</gene>
<evidence type="ECO:0000256" key="2">
    <source>
        <dbReference type="PROSITE-ProRule" id="PRU00335"/>
    </source>
</evidence>
<dbReference type="Gene3D" id="1.10.357.10">
    <property type="entry name" value="Tetracycline Repressor, domain 2"/>
    <property type="match status" value="1"/>
</dbReference>
<dbReference type="InterPro" id="IPR041474">
    <property type="entry name" value="NicS_C"/>
</dbReference>
<dbReference type="InterPro" id="IPR001647">
    <property type="entry name" value="HTH_TetR"/>
</dbReference>
<evidence type="ECO:0000313" key="5">
    <source>
        <dbReference type="Proteomes" id="UP000239735"/>
    </source>
</evidence>
<keyword evidence="1 2" id="KW-0238">DNA-binding</keyword>
<accession>A0A2N9L2T0</accession>
<dbReference type="Pfam" id="PF17938">
    <property type="entry name" value="TetR_C_29"/>
    <property type="match status" value="1"/>
</dbReference>
<proteinExistence type="predicted"/>
<sequence>MMKNLPASRKRNPAESRLRILDAATRLFGETGFDGARVDVIAREARINKQLLYHYFGNKDALFTQVLERAYQELREQESALNLDALPADEAVLALVNFTWQYYLAHPDFIRLLNSENQMHARHLKESRRILMINFDHLKIYRALIERGQKEKTVRGDLDPLQLSINIASLGFFYLMNRHTLSTVFKSDLNSRRMLRKRLVVMRDVIARWIRPDVK</sequence>
<dbReference type="Proteomes" id="UP000239735">
    <property type="component" value="Unassembled WGS sequence"/>
</dbReference>
<dbReference type="PRINTS" id="PR00455">
    <property type="entry name" value="HTHTETR"/>
</dbReference>
<dbReference type="Pfam" id="PF00440">
    <property type="entry name" value="TetR_N"/>
    <property type="match status" value="1"/>
</dbReference>
<dbReference type="AlphaFoldDB" id="A0A2N9L2T0"/>
<dbReference type="PANTHER" id="PTHR30328">
    <property type="entry name" value="TRANSCRIPTIONAL REPRESSOR"/>
    <property type="match status" value="1"/>
</dbReference>
<dbReference type="InterPro" id="IPR009057">
    <property type="entry name" value="Homeodomain-like_sf"/>
</dbReference>
<reference evidence="5" key="1">
    <citation type="submission" date="2018-02" db="EMBL/GenBank/DDBJ databases">
        <authorList>
            <person name="Hausmann B."/>
        </authorList>
    </citation>
    <scope>NUCLEOTIDE SEQUENCE [LARGE SCALE GENOMIC DNA]</scope>
    <source>
        <strain evidence="5">Peat soil MAG SbA5</strain>
    </source>
</reference>
<dbReference type="SUPFAM" id="SSF46689">
    <property type="entry name" value="Homeodomain-like"/>
    <property type="match status" value="1"/>
</dbReference>
<feature type="DNA-binding region" description="H-T-H motif" evidence="2">
    <location>
        <begin position="37"/>
        <end position="56"/>
    </location>
</feature>
<evidence type="ECO:0000259" key="3">
    <source>
        <dbReference type="PROSITE" id="PS50977"/>
    </source>
</evidence>
<evidence type="ECO:0000313" key="4">
    <source>
        <dbReference type="EMBL" id="SPE17622.1"/>
    </source>
</evidence>
<dbReference type="PANTHER" id="PTHR30328:SF54">
    <property type="entry name" value="HTH-TYPE TRANSCRIPTIONAL REPRESSOR SCO4008"/>
    <property type="match status" value="1"/>
</dbReference>
<evidence type="ECO:0000256" key="1">
    <source>
        <dbReference type="ARBA" id="ARBA00023125"/>
    </source>
</evidence>
<protein>
    <submittedName>
        <fullName evidence="4">TetR family transcriptional regulator</fullName>
    </submittedName>
</protein>
<name>A0A2N9L2T0_9BACT</name>
<dbReference type="InterPro" id="IPR036271">
    <property type="entry name" value="Tet_transcr_reg_TetR-rel_C_sf"/>
</dbReference>
<dbReference type="InterPro" id="IPR050109">
    <property type="entry name" value="HTH-type_TetR-like_transc_reg"/>
</dbReference>
<dbReference type="EMBL" id="OKRB01000011">
    <property type="protein sequence ID" value="SPE17622.1"/>
    <property type="molecule type" value="Genomic_DNA"/>
</dbReference>
<dbReference type="SUPFAM" id="SSF48498">
    <property type="entry name" value="Tetracyclin repressor-like, C-terminal domain"/>
    <property type="match status" value="1"/>
</dbReference>